<dbReference type="EMBL" id="AP019307">
    <property type="protein sequence ID" value="BBH18645.1"/>
    <property type="molecule type" value="Genomic_DNA"/>
</dbReference>
<dbReference type="CDD" id="cd07067">
    <property type="entry name" value="HP_PGM_like"/>
    <property type="match status" value="1"/>
</dbReference>
<dbReference type="Gene3D" id="3.40.50.1240">
    <property type="entry name" value="Phosphoglycerate mutase-like"/>
    <property type="match status" value="1"/>
</dbReference>
<accession>A0A3G9IRP9</accession>
<name>A0A3G9IRP9_9ACTN</name>
<organism evidence="2 3">
    <name type="scientific">Nocardioides baekrokdamisoli</name>
    <dbReference type="NCBI Taxonomy" id="1804624"/>
    <lineage>
        <taxon>Bacteria</taxon>
        <taxon>Bacillati</taxon>
        <taxon>Actinomycetota</taxon>
        <taxon>Actinomycetes</taxon>
        <taxon>Propionibacteriales</taxon>
        <taxon>Nocardioidaceae</taxon>
        <taxon>Nocardioides</taxon>
    </lineage>
</organism>
<dbReference type="Proteomes" id="UP000271573">
    <property type="component" value="Chromosome"/>
</dbReference>
<dbReference type="InterPro" id="IPR013078">
    <property type="entry name" value="His_Pase_superF_clade-1"/>
</dbReference>
<dbReference type="Pfam" id="PF00300">
    <property type="entry name" value="His_Phos_1"/>
    <property type="match status" value="1"/>
</dbReference>
<keyword evidence="3" id="KW-1185">Reference proteome</keyword>
<reference evidence="2 3" key="1">
    <citation type="submission" date="2018-11" db="EMBL/GenBank/DDBJ databases">
        <title>Complete genome sequence of Nocardioides baekrokdamisoli strain KCTC 39748.</title>
        <authorList>
            <person name="Kang S.W."/>
            <person name="Lee K.C."/>
            <person name="Kim K.K."/>
            <person name="Kim J.S."/>
            <person name="Kim D.S."/>
            <person name="Ko S.H."/>
            <person name="Yang S.H."/>
            <person name="Shin Y.K."/>
            <person name="Lee J.S."/>
        </authorList>
    </citation>
    <scope>NUCLEOTIDE SEQUENCE [LARGE SCALE GENOMIC DNA]</scope>
    <source>
        <strain evidence="2 3">KCTC 39748</strain>
    </source>
</reference>
<dbReference type="PANTHER" id="PTHR20935">
    <property type="entry name" value="PHOSPHOGLYCERATE MUTASE-RELATED"/>
    <property type="match status" value="1"/>
</dbReference>
<dbReference type="InterPro" id="IPR051021">
    <property type="entry name" value="Mito_Ser/Thr_phosphatase"/>
</dbReference>
<evidence type="ECO:0000256" key="1">
    <source>
        <dbReference type="ARBA" id="ARBA00022801"/>
    </source>
</evidence>
<dbReference type="SUPFAM" id="SSF53254">
    <property type="entry name" value="Phosphoglycerate mutase-like"/>
    <property type="match status" value="1"/>
</dbReference>
<keyword evidence="1" id="KW-0378">Hydrolase</keyword>
<dbReference type="GO" id="GO:0016787">
    <property type="term" value="F:hydrolase activity"/>
    <property type="evidence" value="ECO:0007669"/>
    <property type="project" value="UniProtKB-KW"/>
</dbReference>
<proteinExistence type="predicted"/>
<dbReference type="AlphaFoldDB" id="A0A3G9IRP9"/>
<evidence type="ECO:0000313" key="3">
    <source>
        <dbReference type="Proteomes" id="UP000271573"/>
    </source>
</evidence>
<protein>
    <submittedName>
        <fullName evidence="2">Fructose 2,6-bisphosphatase</fullName>
    </submittedName>
</protein>
<gene>
    <name evidence="2" type="ORF">Back2_29320</name>
</gene>
<evidence type="ECO:0000313" key="2">
    <source>
        <dbReference type="EMBL" id="BBH18645.1"/>
    </source>
</evidence>
<dbReference type="InterPro" id="IPR029033">
    <property type="entry name" value="His_PPase_superfam"/>
</dbReference>
<dbReference type="PANTHER" id="PTHR20935:SF0">
    <property type="entry name" value="SERINE_THREONINE-PROTEIN PHOSPHATASE PGAM5, MITOCHONDRIAL"/>
    <property type="match status" value="1"/>
</dbReference>
<dbReference type="KEGG" id="nbe:Back2_29320"/>
<sequence>MLLVRHGQASFGAADYDALSDLGHEQARILGAALKARGVRPDRIVRGRMRRHDETAAGILDGLGGGPEPTIDEGWNEFDFLKVLAVHPIAPEPDLDHAGFQRFFEDATGRWISGGYDHEYDESFGQFTGRVDEALDRAAVASGVTVVVTSGGPIGVVASRLTAGDASLWQRFNRVAVNSAVTKVITGRSGATLSTFNEHSHLEHDRALLSYR</sequence>